<evidence type="ECO:0000256" key="5">
    <source>
        <dbReference type="ARBA" id="ARBA00011956"/>
    </source>
</evidence>
<evidence type="ECO:0000256" key="1">
    <source>
        <dbReference type="ARBA" id="ARBA00000757"/>
    </source>
</evidence>
<keyword evidence="6" id="KW-0479">Metal-binding</keyword>
<dbReference type="InterPro" id="IPR046457">
    <property type="entry name" value="PMI_typeI_cat"/>
</dbReference>
<evidence type="ECO:0000256" key="4">
    <source>
        <dbReference type="ARBA" id="ARBA00010772"/>
    </source>
</evidence>
<evidence type="ECO:0000313" key="15">
    <source>
        <dbReference type="Proteomes" id="UP001307889"/>
    </source>
</evidence>
<comment type="catalytic activity">
    <reaction evidence="1">
        <text>D-mannose 6-phosphate = D-fructose 6-phosphate</text>
        <dbReference type="Rhea" id="RHEA:12356"/>
        <dbReference type="ChEBI" id="CHEBI:58735"/>
        <dbReference type="ChEBI" id="CHEBI:61527"/>
        <dbReference type="EC" id="5.3.1.8"/>
    </reaction>
</comment>
<dbReference type="EMBL" id="AP028911">
    <property type="protein sequence ID" value="BES91538.1"/>
    <property type="molecule type" value="Genomic_DNA"/>
</dbReference>
<dbReference type="Gene3D" id="2.60.120.10">
    <property type="entry name" value="Jelly Rolls"/>
    <property type="match status" value="2"/>
</dbReference>
<dbReference type="Pfam" id="PF20511">
    <property type="entry name" value="PMI_typeI_cat"/>
    <property type="match status" value="1"/>
</dbReference>
<proteinExistence type="inferred from homology"/>
<keyword evidence="7" id="KW-0862">Zinc</keyword>
<dbReference type="InterPro" id="IPR011051">
    <property type="entry name" value="RmlC_Cupin_sf"/>
</dbReference>
<evidence type="ECO:0000259" key="12">
    <source>
        <dbReference type="Pfam" id="PF20511"/>
    </source>
</evidence>
<feature type="non-terminal residue" evidence="14">
    <location>
        <position position="1"/>
    </location>
</feature>
<dbReference type="EC" id="5.3.1.8" evidence="5"/>
<protein>
    <recommendedName>
        <fullName evidence="5">mannose-6-phosphate isomerase</fullName>
        <ecNumber evidence="5">5.3.1.8</ecNumber>
    </recommendedName>
    <alternativeName>
        <fullName evidence="9">Phosphohexomutase</fullName>
    </alternativeName>
    <alternativeName>
        <fullName evidence="10">Phosphomannose isomerase</fullName>
    </alternativeName>
</protein>
<evidence type="ECO:0000256" key="3">
    <source>
        <dbReference type="ARBA" id="ARBA00004666"/>
    </source>
</evidence>
<comment type="similarity">
    <text evidence="4">Belongs to the mannose-6-phosphate isomerase type 1 family.</text>
</comment>
<organism evidence="14 15">
    <name type="scientific">Nesidiocoris tenuis</name>
    <dbReference type="NCBI Taxonomy" id="355587"/>
    <lineage>
        <taxon>Eukaryota</taxon>
        <taxon>Metazoa</taxon>
        <taxon>Ecdysozoa</taxon>
        <taxon>Arthropoda</taxon>
        <taxon>Hexapoda</taxon>
        <taxon>Insecta</taxon>
        <taxon>Pterygota</taxon>
        <taxon>Neoptera</taxon>
        <taxon>Paraneoptera</taxon>
        <taxon>Hemiptera</taxon>
        <taxon>Heteroptera</taxon>
        <taxon>Panheteroptera</taxon>
        <taxon>Cimicomorpha</taxon>
        <taxon>Miridae</taxon>
        <taxon>Dicyphina</taxon>
        <taxon>Nesidiocoris</taxon>
    </lineage>
</organism>
<sequence length="361" mass="40249">MELKCVPQVYEWGKKGATSQVAKLLAAFNKEFKIDDKVPFAELWMGTHPNGESIVAKTGETLSDYLKKNPKCMGTAETINAGDLPFLFKILSIEKALSIQVHPNKEVAERLNSVRPDLYPDKNHKPELAIALTDFECLVGFRPLDQIIQFLATVPELKNIFNRDVLDQFSGESPTQLAELFRALMTAPDQKVKVSLKQLVERLQESVEKVKEDSLYPLVEKLTQEFPNDVGCLAIYFLNYMKLKPGEAVFLHAGLPHAYLSGDIVECMACSDNVVRAGLTPKFRDVATLCDILDYKSYKPSTLLSASKKTDGITTVYNSGVRDFGVSMIDVPPSVTYLVPRQHSCSIIIVIEGHGESEQFK</sequence>
<evidence type="ECO:0000256" key="6">
    <source>
        <dbReference type="ARBA" id="ARBA00022723"/>
    </source>
</evidence>
<dbReference type="PIRSF" id="PIRSF001480">
    <property type="entry name" value="Mannose-6-phosphate_isomerase"/>
    <property type="match status" value="1"/>
</dbReference>
<dbReference type="PANTHER" id="PTHR10309">
    <property type="entry name" value="MANNOSE-6-PHOSPHATE ISOMERASE"/>
    <property type="match status" value="1"/>
</dbReference>
<dbReference type="GO" id="GO:0016853">
    <property type="term" value="F:isomerase activity"/>
    <property type="evidence" value="ECO:0007669"/>
    <property type="project" value="UniProtKB-KW"/>
</dbReference>
<gene>
    <name evidence="14" type="ORF">NTJ_04346</name>
</gene>
<dbReference type="PROSITE" id="PS00965">
    <property type="entry name" value="PMI_I_1"/>
    <property type="match status" value="1"/>
</dbReference>
<dbReference type="PANTHER" id="PTHR10309:SF0">
    <property type="entry name" value="MANNOSE-6-PHOSPHATE ISOMERASE"/>
    <property type="match status" value="1"/>
</dbReference>
<evidence type="ECO:0000259" key="13">
    <source>
        <dbReference type="Pfam" id="PF20512"/>
    </source>
</evidence>
<dbReference type="InterPro" id="IPR046458">
    <property type="entry name" value="PMI_typeI_hel"/>
</dbReference>
<evidence type="ECO:0000256" key="11">
    <source>
        <dbReference type="RuleBase" id="RU004248"/>
    </source>
</evidence>
<dbReference type="PROSITE" id="PS00966">
    <property type="entry name" value="PMI_I_2"/>
    <property type="match status" value="1"/>
</dbReference>
<dbReference type="InterPro" id="IPR001250">
    <property type="entry name" value="Man6P_Isoase-1"/>
</dbReference>
<reference evidence="14 15" key="1">
    <citation type="submission" date="2023-09" db="EMBL/GenBank/DDBJ databases">
        <title>Nesidiocoris tenuis whole genome shotgun sequence.</title>
        <authorList>
            <person name="Shibata T."/>
            <person name="Shimoda M."/>
            <person name="Kobayashi T."/>
            <person name="Uehara T."/>
        </authorList>
    </citation>
    <scope>NUCLEOTIDE SEQUENCE [LARGE SCALE GENOMIC DNA]</scope>
    <source>
        <strain evidence="14 15">Japan</strain>
    </source>
</reference>
<dbReference type="PRINTS" id="PR00714">
    <property type="entry name" value="MAN6PISMRASE"/>
</dbReference>
<dbReference type="NCBIfam" id="TIGR00218">
    <property type="entry name" value="manA"/>
    <property type="match status" value="1"/>
</dbReference>
<feature type="domain" description="Phosphomannose isomerase type I catalytic" evidence="12">
    <location>
        <begin position="2"/>
        <end position="144"/>
    </location>
</feature>
<dbReference type="InterPro" id="IPR014710">
    <property type="entry name" value="RmlC-like_jellyroll"/>
</dbReference>
<evidence type="ECO:0000256" key="10">
    <source>
        <dbReference type="ARBA" id="ARBA00030762"/>
    </source>
</evidence>
<evidence type="ECO:0000256" key="8">
    <source>
        <dbReference type="ARBA" id="ARBA00023235"/>
    </source>
</evidence>
<dbReference type="Proteomes" id="UP001307889">
    <property type="component" value="Chromosome 3"/>
</dbReference>
<feature type="domain" description="Phosphomannose isomerase type I helical insertion" evidence="13">
    <location>
        <begin position="174"/>
        <end position="238"/>
    </location>
</feature>
<dbReference type="InterPro" id="IPR018050">
    <property type="entry name" value="Pmannose_isomerase-type1_CS"/>
</dbReference>
<evidence type="ECO:0000256" key="7">
    <source>
        <dbReference type="ARBA" id="ARBA00022833"/>
    </source>
</evidence>
<dbReference type="Gene3D" id="1.10.441.10">
    <property type="entry name" value="Phosphomannose Isomerase, domain 2"/>
    <property type="match status" value="1"/>
</dbReference>
<dbReference type="CDD" id="cd07011">
    <property type="entry name" value="cupin_PMI_type_I_N"/>
    <property type="match status" value="1"/>
</dbReference>
<evidence type="ECO:0000256" key="2">
    <source>
        <dbReference type="ARBA" id="ARBA00001947"/>
    </source>
</evidence>
<evidence type="ECO:0000313" key="14">
    <source>
        <dbReference type="EMBL" id="BES91538.1"/>
    </source>
</evidence>
<dbReference type="Pfam" id="PF20512">
    <property type="entry name" value="PMI_typeI_hel"/>
    <property type="match status" value="1"/>
</dbReference>
<evidence type="ECO:0000256" key="9">
    <source>
        <dbReference type="ARBA" id="ARBA00029741"/>
    </source>
</evidence>
<comment type="cofactor">
    <cofactor evidence="2">
        <name>Zn(2+)</name>
        <dbReference type="ChEBI" id="CHEBI:29105"/>
    </cofactor>
</comment>
<dbReference type="SUPFAM" id="SSF51182">
    <property type="entry name" value="RmlC-like cupins"/>
    <property type="match status" value="1"/>
</dbReference>
<keyword evidence="15" id="KW-1185">Reference proteome</keyword>
<accession>A0ABN7AHW0</accession>
<name>A0ABN7AHW0_9HEMI</name>
<keyword evidence="8 14" id="KW-0413">Isomerase</keyword>
<dbReference type="InterPro" id="IPR016305">
    <property type="entry name" value="Mannose-6-P_Isomerase"/>
</dbReference>
<comment type="pathway">
    <text evidence="3 11">Nucleotide-sugar biosynthesis; GDP-alpha-D-mannose biosynthesis; alpha-D-mannose 1-phosphate from D-fructose 6-phosphate: step 1/2.</text>
</comment>